<dbReference type="EMBL" id="BGPR01000376">
    <property type="protein sequence ID" value="GBM16562.1"/>
    <property type="molecule type" value="Genomic_DNA"/>
</dbReference>
<sequence>MKDRLPRHHSQALRFLYYEQPPLRAANATTPRFTGVRPALGDVPKGPHHHYCTIGLARFNLLIRQPLIYRPSYEIKLINIGPVIGAGGLGLLFCKLF</sequence>
<dbReference type="Proteomes" id="UP000499080">
    <property type="component" value="Unassembled WGS sequence"/>
</dbReference>
<reference evidence="1 2" key="1">
    <citation type="journal article" date="2019" name="Sci. Rep.">
        <title>Orb-weaving spider Araneus ventricosus genome elucidates the spidroin gene catalogue.</title>
        <authorList>
            <person name="Kono N."/>
            <person name="Nakamura H."/>
            <person name="Ohtoshi R."/>
            <person name="Moran D.A.P."/>
            <person name="Shinohara A."/>
            <person name="Yoshida Y."/>
            <person name="Fujiwara M."/>
            <person name="Mori M."/>
            <person name="Tomita M."/>
            <person name="Arakawa K."/>
        </authorList>
    </citation>
    <scope>NUCLEOTIDE SEQUENCE [LARGE SCALE GENOMIC DNA]</scope>
</reference>
<name>A0A4Y2DII3_ARAVE</name>
<evidence type="ECO:0000313" key="1">
    <source>
        <dbReference type="EMBL" id="GBM16562.1"/>
    </source>
</evidence>
<proteinExistence type="predicted"/>
<organism evidence="1 2">
    <name type="scientific">Araneus ventricosus</name>
    <name type="common">Orbweaver spider</name>
    <name type="synonym">Epeira ventricosa</name>
    <dbReference type="NCBI Taxonomy" id="182803"/>
    <lineage>
        <taxon>Eukaryota</taxon>
        <taxon>Metazoa</taxon>
        <taxon>Ecdysozoa</taxon>
        <taxon>Arthropoda</taxon>
        <taxon>Chelicerata</taxon>
        <taxon>Arachnida</taxon>
        <taxon>Araneae</taxon>
        <taxon>Araneomorphae</taxon>
        <taxon>Entelegynae</taxon>
        <taxon>Araneoidea</taxon>
        <taxon>Araneidae</taxon>
        <taxon>Araneus</taxon>
    </lineage>
</organism>
<comment type="caution">
    <text evidence="1">The sequence shown here is derived from an EMBL/GenBank/DDBJ whole genome shotgun (WGS) entry which is preliminary data.</text>
</comment>
<dbReference type="AlphaFoldDB" id="A0A4Y2DII3"/>
<gene>
    <name evidence="1" type="ORF">AVEN_223495_1</name>
</gene>
<keyword evidence="2" id="KW-1185">Reference proteome</keyword>
<accession>A0A4Y2DII3</accession>
<protein>
    <submittedName>
        <fullName evidence="1">Uncharacterized protein</fullName>
    </submittedName>
</protein>
<evidence type="ECO:0000313" key="2">
    <source>
        <dbReference type="Proteomes" id="UP000499080"/>
    </source>
</evidence>